<dbReference type="InterPro" id="IPR002398">
    <property type="entry name" value="Pept_C14"/>
</dbReference>
<evidence type="ECO:0000313" key="1">
    <source>
        <dbReference type="Proteomes" id="UP000001554"/>
    </source>
</evidence>
<proteinExistence type="predicted"/>
<dbReference type="GO" id="GO:0043525">
    <property type="term" value="P:positive regulation of neuron apoptotic process"/>
    <property type="evidence" value="ECO:0000318"/>
    <property type="project" value="GO_Central"/>
</dbReference>
<gene>
    <name evidence="2" type="primary">LOC118404023</name>
</gene>
<organism evidence="1 2">
    <name type="scientific">Branchiostoma floridae</name>
    <name type="common">Florida lancelet</name>
    <name type="synonym">Amphioxus</name>
    <dbReference type="NCBI Taxonomy" id="7739"/>
    <lineage>
        <taxon>Eukaryota</taxon>
        <taxon>Metazoa</taxon>
        <taxon>Chordata</taxon>
        <taxon>Cephalochordata</taxon>
        <taxon>Leptocardii</taxon>
        <taxon>Amphioxiformes</taxon>
        <taxon>Branchiostomatidae</taxon>
        <taxon>Branchiostoma</taxon>
    </lineage>
</organism>
<dbReference type="PANTHER" id="PTHR10454">
    <property type="entry name" value="CASPASE"/>
    <property type="match status" value="1"/>
</dbReference>
<name>A0A9J7HFS2_BRAFL</name>
<protein>
    <submittedName>
        <fullName evidence="2">D-inositol 3-phosphate glycosyltransferase-like</fullName>
    </submittedName>
</protein>
<reference evidence="2" key="2">
    <citation type="submission" date="2025-08" db="UniProtKB">
        <authorList>
            <consortium name="RefSeq"/>
        </authorList>
    </citation>
    <scope>IDENTIFICATION</scope>
    <source>
        <strain evidence="2">S238N-H82</strain>
        <tissue evidence="2">Testes</tissue>
    </source>
</reference>
<dbReference type="GO" id="GO:0004197">
    <property type="term" value="F:cysteine-type endopeptidase activity"/>
    <property type="evidence" value="ECO:0000318"/>
    <property type="project" value="GO_Central"/>
</dbReference>
<accession>A0A9J7HFS2</accession>
<dbReference type="RefSeq" id="XP_035658841.1">
    <property type="nucleotide sequence ID" value="XM_035802948.1"/>
</dbReference>
<dbReference type="Proteomes" id="UP000001554">
    <property type="component" value="Chromosome 17"/>
</dbReference>
<keyword evidence="1" id="KW-1185">Reference proteome</keyword>
<dbReference type="GO" id="GO:0005737">
    <property type="term" value="C:cytoplasm"/>
    <property type="evidence" value="ECO:0000318"/>
    <property type="project" value="GO_Central"/>
</dbReference>
<dbReference type="CDD" id="cd03801">
    <property type="entry name" value="GT4_PimA-like"/>
    <property type="match status" value="1"/>
</dbReference>
<dbReference type="GeneID" id="118404023"/>
<sequence>MAGSIVITALLVNDEYGSSKGGISTVNRELARLLRKGKVDVYCTVLYPPPKEDQDCADRDGVKLLTPFRDPEDSREPCIEWLTYDHPTRYPNRMMPEQVDIIVGHFPITNQAANNISERYPDAKTILCNHVIPFDTDHFKGDAAAIAAVSKEKRLTKEAKDAHAVFSVGNRIHGHYDNQYRVHDTPISHHLYLPQPSENFANTNVKYGAGEKVVLTVGRVTRVERLKGLDIAAKAMGMVKEKIPNARLRVRGIAVDDYARSKNILEDNLDSGKLVPTLLPYGTEREIIQDIRQAHLVLMPSRAEPFGMVGLEAIAAGIPVLISDQSGLADLMRELMEKGKVSADFRHKIVSTGLRDSDLEQAAQVWADKIVDILDDMNLKSEFKKAAGFKKELLESKYWEESHKTFLEVCCGRK</sequence>
<dbReference type="Gene3D" id="3.40.50.2000">
    <property type="entry name" value="Glycogen Phosphorylase B"/>
    <property type="match status" value="2"/>
</dbReference>
<dbReference type="PANTHER" id="PTHR10454:SF248">
    <property type="entry name" value="CASPASE-8-LIKE"/>
    <property type="match status" value="1"/>
</dbReference>
<dbReference type="OrthoDB" id="5984400at2759"/>
<dbReference type="GO" id="GO:0006508">
    <property type="term" value="P:proteolysis"/>
    <property type="evidence" value="ECO:0007669"/>
    <property type="project" value="InterPro"/>
</dbReference>
<reference evidence="1" key="1">
    <citation type="journal article" date="2020" name="Nat. Ecol. Evol.">
        <title>Deeply conserved synteny resolves early events in vertebrate evolution.</title>
        <authorList>
            <person name="Simakov O."/>
            <person name="Marletaz F."/>
            <person name="Yue J.X."/>
            <person name="O'Connell B."/>
            <person name="Jenkins J."/>
            <person name="Brandt A."/>
            <person name="Calef R."/>
            <person name="Tung C.H."/>
            <person name="Huang T.K."/>
            <person name="Schmutz J."/>
            <person name="Satoh N."/>
            <person name="Yu J.K."/>
            <person name="Putnam N.H."/>
            <person name="Green R.E."/>
            <person name="Rokhsar D.S."/>
        </authorList>
    </citation>
    <scope>NUCLEOTIDE SEQUENCE [LARGE SCALE GENOMIC DNA]</scope>
    <source>
        <strain evidence="1">S238N-H82</strain>
    </source>
</reference>
<dbReference type="KEGG" id="bfo:118404023"/>
<evidence type="ECO:0000313" key="2">
    <source>
        <dbReference type="RefSeq" id="XP_035658841.1"/>
    </source>
</evidence>
<dbReference type="OMA" id="REPCIEW"/>
<dbReference type="AlphaFoldDB" id="A0A9J7HFS2"/>
<dbReference type="SUPFAM" id="SSF53756">
    <property type="entry name" value="UDP-Glycosyltransferase/glycogen phosphorylase"/>
    <property type="match status" value="1"/>
</dbReference>
<dbReference type="GO" id="GO:0006915">
    <property type="term" value="P:apoptotic process"/>
    <property type="evidence" value="ECO:0000318"/>
    <property type="project" value="GO_Central"/>
</dbReference>
<dbReference type="Pfam" id="PF20706">
    <property type="entry name" value="GT4-conflict"/>
    <property type="match status" value="1"/>
</dbReference>